<sequence length="328" mass="33847">MMLLLVASLLTTAAAFPFEITPQPLFPVPDPTPAEPCGLAARACIAAVDCASGFCNIAPGAATGCCQDTQWPEPGAQPTPPPFEDSACPVNVPLCVNDNDCGFSGYCNHTEARHNFFGCCQFGPGPTGGPEPFPFPTGAPFPFPSDGPFPFPSDGPGPFPFPVTAPAPTGDICPPWINLCIADADCEPGDSCSHSSSNSDVFGCCHAGVVDPVDPIFPTFPPFPFPDPVPTLAPAEICPASVALCIADAECGPGQECSHTVSNSDVFGCCQSVDGFAPSTIPPFIPVEEQPRCAAELACIADADCSLFGARCDFIFGSPMGCCTPNQF</sequence>
<dbReference type="EnsemblMetazoa" id="PPA39019.1">
    <property type="protein sequence ID" value="PPA39019.1"/>
    <property type="gene ID" value="WBGene00277388"/>
</dbReference>
<gene>
    <name evidence="1" type="primary">WBGene00277388</name>
</gene>
<name>A0A454XJ14_PRIPA</name>
<accession>A0A8R1YUV2</accession>
<proteinExistence type="predicted"/>
<evidence type="ECO:0000313" key="2">
    <source>
        <dbReference type="Proteomes" id="UP000005239"/>
    </source>
</evidence>
<evidence type="ECO:0000313" key="1">
    <source>
        <dbReference type="EnsemblMetazoa" id="PPA39019.1"/>
    </source>
</evidence>
<dbReference type="Proteomes" id="UP000005239">
    <property type="component" value="Unassembled WGS sequence"/>
</dbReference>
<keyword evidence="2" id="KW-1185">Reference proteome</keyword>
<protein>
    <submittedName>
        <fullName evidence="1">Uncharacterized protein</fullName>
    </submittedName>
</protein>
<organism evidence="1 2">
    <name type="scientific">Pristionchus pacificus</name>
    <name type="common">Parasitic nematode worm</name>
    <dbReference type="NCBI Taxonomy" id="54126"/>
    <lineage>
        <taxon>Eukaryota</taxon>
        <taxon>Metazoa</taxon>
        <taxon>Ecdysozoa</taxon>
        <taxon>Nematoda</taxon>
        <taxon>Chromadorea</taxon>
        <taxon>Rhabditida</taxon>
        <taxon>Rhabditina</taxon>
        <taxon>Diplogasteromorpha</taxon>
        <taxon>Diplogasteroidea</taxon>
        <taxon>Neodiplogasteridae</taxon>
        <taxon>Pristionchus</taxon>
    </lineage>
</organism>
<accession>A0A454XJ14</accession>
<reference evidence="2" key="1">
    <citation type="journal article" date="2008" name="Nat. Genet.">
        <title>The Pristionchus pacificus genome provides a unique perspective on nematode lifestyle and parasitism.</title>
        <authorList>
            <person name="Dieterich C."/>
            <person name="Clifton S.W."/>
            <person name="Schuster L.N."/>
            <person name="Chinwalla A."/>
            <person name="Delehaunty K."/>
            <person name="Dinkelacker I."/>
            <person name="Fulton L."/>
            <person name="Fulton R."/>
            <person name="Godfrey J."/>
            <person name="Minx P."/>
            <person name="Mitreva M."/>
            <person name="Roeseler W."/>
            <person name="Tian H."/>
            <person name="Witte H."/>
            <person name="Yang S.P."/>
            <person name="Wilson R.K."/>
            <person name="Sommer R.J."/>
        </authorList>
    </citation>
    <scope>NUCLEOTIDE SEQUENCE [LARGE SCALE GENOMIC DNA]</scope>
    <source>
        <strain evidence="2">PS312</strain>
    </source>
</reference>
<reference evidence="1" key="2">
    <citation type="submission" date="2022-06" db="UniProtKB">
        <authorList>
            <consortium name="EnsemblMetazoa"/>
        </authorList>
    </citation>
    <scope>IDENTIFICATION</scope>
    <source>
        <strain evidence="1">PS312</strain>
    </source>
</reference>
<dbReference type="AlphaFoldDB" id="A0A454XJ14"/>